<dbReference type="PANTHER" id="PTHR43792">
    <property type="entry name" value="GNAT FAMILY, PUTATIVE (AFU_ORTHOLOGUE AFUA_3G00765)-RELATED-RELATED"/>
    <property type="match status" value="1"/>
</dbReference>
<dbReference type="EMBL" id="WHJF01000053">
    <property type="protein sequence ID" value="NHZ64406.1"/>
    <property type="molecule type" value="Genomic_DNA"/>
</dbReference>
<evidence type="ECO:0000256" key="1">
    <source>
        <dbReference type="ARBA" id="ARBA00022679"/>
    </source>
</evidence>
<comment type="caution">
    <text evidence="5">The sequence shown here is derived from an EMBL/GenBank/DDBJ whole genome shotgun (WGS) entry which is preliminary data.</text>
</comment>
<protein>
    <submittedName>
        <fullName evidence="5">GNAT family N-acetyltransferase</fullName>
    </submittedName>
</protein>
<name>A0ABX0MPW1_9BURK</name>
<dbReference type="InterPro" id="IPR051531">
    <property type="entry name" value="N-acetyltransferase"/>
</dbReference>
<evidence type="ECO:0000313" key="5">
    <source>
        <dbReference type="EMBL" id="NHZ64406.1"/>
    </source>
</evidence>
<comment type="similarity">
    <text evidence="3">Belongs to the acetyltransferase family. RimJ subfamily.</text>
</comment>
<dbReference type="PANTHER" id="PTHR43792:SF8">
    <property type="entry name" value="[RIBOSOMAL PROTEIN US5]-ALANINE N-ACETYLTRANSFERASE"/>
    <property type="match status" value="1"/>
</dbReference>
<feature type="domain" description="N-acetyltransferase" evidence="4">
    <location>
        <begin position="7"/>
        <end position="176"/>
    </location>
</feature>
<dbReference type="Gene3D" id="3.40.630.30">
    <property type="match status" value="1"/>
</dbReference>
<reference evidence="5 6" key="1">
    <citation type="submission" date="2019-10" db="EMBL/GenBank/DDBJ databases">
        <title>Taxonomy of Antarctic Massilia spp.: description of Massilia rubra sp. nov., Massilia aquatica sp. nov., Massilia mucilaginosa sp. nov., Massilia frigida sp. nov. isolated from streams, lakes and regoliths.</title>
        <authorList>
            <person name="Holochova P."/>
            <person name="Sedlacek I."/>
            <person name="Kralova S."/>
            <person name="Maslanova I."/>
            <person name="Busse H.-J."/>
            <person name="Stankova E."/>
            <person name="Vrbovska V."/>
            <person name="Kovarovic V."/>
            <person name="Bartak M."/>
            <person name="Svec P."/>
            <person name="Pantucek R."/>
        </authorList>
    </citation>
    <scope>NUCLEOTIDE SEQUENCE [LARGE SCALE GENOMIC DNA]</scope>
    <source>
        <strain evidence="5 6">CCM 8694</strain>
    </source>
</reference>
<accession>A0ABX0MPW1</accession>
<keyword evidence="6" id="KW-1185">Reference proteome</keyword>
<evidence type="ECO:0000313" key="6">
    <source>
        <dbReference type="Proteomes" id="UP000610594"/>
    </source>
</evidence>
<dbReference type="Proteomes" id="UP000610594">
    <property type="component" value="Unassembled WGS sequence"/>
</dbReference>
<evidence type="ECO:0000256" key="2">
    <source>
        <dbReference type="ARBA" id="ARBA00023315"/>
    </source>
</evidence>
<organism evidence="5 6">
    <name type="scientific">Massilia genomosp. 1</name>
    <dbReference type="NCBI Taxonomy" id="2609280"/>
    <lineage>
        <taxon>Bacteria</taxon>
        <taxon>Pseudomonadati</taxon>
        <taxon>Pseudomonadota</taxon>
        <taxon>Betaproteobacteria</taxon>
        <taxon>Burkholderiales</taxon>
        <taxon>Oxalobacteraceae</taxon>
        <taxon>Telluria group</taxon>
        <taxon>Massilia</taxon>
    </lineage>
</organism>
<keyword evidence="2" id="KW-0012">Acyltransferase</keyword>
<dbReference type="Pfam" id="PF13302">
    <property type="entry name" value="Acetyltransf_3"/>
    <property type="match status" value="1"/>
</dbReference>
<dbReference type="InterPro" id="IPR016181">
    <property type="entry name" value="Acyl_CoA_acyltransferase"/>
</dbReference>
<keyword evidence="1" id="KW-0808">Transferase</keyword>
<dbReference type="PROSITE" id="PS51186">
    <property type="entry name" value="GNAT"/>
    <property type="match status" value="1"/>
</dbReference>
<proteinExistence type="inferred from homology"/>
<dbReference type="InterPro" id="IPR000182">
    <property type="entry name" value="GNAT_dom"/>
</dbReference>
<evidence type="ECO:0000256" key="3">
    <source>
        <dbReference type="ARBA" id="ARBA00038502"/>
    </source>
</evidence>
<dbReference type="SUPFAM" id="SSF55729">
    <property type="entry name" value="Acyl-CoA N-acyltransferases (Nat)"/>
    <property type="match status" value="1"/>
</dbReference>
<sequence length="177" mass="19119">MTALSKHTLRTLAPGDADALLAFELANRAWFERHVQAREPAFYSPEGVARQIAQYLEGHATGAWHPCLLLDGDGRIVGRANLKDIDRAEGSAEVGYRIAHDQTGKGLATFALRNLIGLARTAWQLKELRAEVTQANQGSAAVLRKCGFVHARDLPQLAVVDGAPVDGALYLLDLTPA</sequence>
<dbReference type="RefSeq" id="WP_167238450.1">
    <property type="nucleotide sequence ID" value="NZ_WHJF01000053.1"/>
</dbReference>
<gene>
    <name evidence="5" type="ORF">F1735_19220</name>
</gene>
<evidence type="ECO:0000259" key="4">
    <source>
        <dbReference type="PROSITE" id="PS51186"/>
    </source>
</evidence>